<gene>
    <name evidence="2" type="ORF">GFD30_21790</name>
</gene>
<dbReference type="Proteomes" id="UP000477750">
    <property type="component" value="Unassembled WGS sequence"/>
</dbReference>
<comment type="caution">
    <text evidence="2">The sequence shown here is derived from an EMBL/GenBank/DDBJ whole genome shotgun (WGS) entry which is preliminary data.</text>
</comment>
<feature type="compositionally biased region" description="Low complexity" evidence="1">
    <location>
        <begin position="21"/>
        <end position="40"/>
    </location>
</feature>
<reference evidence="2 3" key="1">
    <citation type="submission" date="2019-10" db="EMBL/GenBank/DDBJ databases">
        <title>Glycomyces albidus sp. nov., a novel actinomycete isolated from rhizosphere soil of wheat (Triticum aestivum L.).</title>
        <authorList>
            <person name="Qian L."/>
        </authorList>
    </citation>
    <scope>NUCLEOTIDE SEQUENCE [LARGE SCALE GENOMIC DNA]</scope>
    <source>
        <strain evidence="2 3">NEAU-7082</strain>
    </source>
</reference>
<organism evidence="2 3">
    <name type="scientific">Glycomyces albidus</name>
    <dbReference type="NCBI Taxonomy" id="2656774"/>
    <lineage>
        <taxon>Bacteria</taxon>
        <taxon>Bacillati</taxon>
        <taxon>Actinomycetota</taxon>
        <taxon>Actinomycetes</taxon>
        <taxon>Glycomycetales</taxon>
        <taxon>Glycomycetaceae</taxon>
        <taxon>Glycomyces</taxon>
    </lineage>
</organism>
<evidence type="ECO:0000256" key="1">
    <source>
        <dbReference type="SAM" id="MobiDB-lite"/>
    </source>
</evidence>
<accession>A0A6L5GFI6</accession>
<sequence>MLLALLTACGAGGGGSEDDASATPTTSPSESPTGATTEETSVPENSPSLPPLDESSKPGSTSELTITGTVQSGVESGCLILEHEGTVYGIYGSYDSSIVYAGAEVTLHGVIDEGMMTTCQQGTPFVVSEAETAG</sequence>
<keyword evidence="3" id="KW-1185">Reference proteome</keyword>
<evidence type="ECO:0000313" key="3">
    <source>
        <dbReference type="Proteomes" id="UP000477750"/>
    </source>
</evidence>
<evidence type="ECO:0000313" key="2">
    <source>
        <dbReference type="EMBL" id="MQM28173.1"/>
    </source>
</evidence>
<dbReference type="AlphaFoldDB" id="A0A6L5GFI6"/>
<dbReference type="EMBL" id="WIAO01000037">
    <property type="protein sequence ID" value="MQM28173.1"/>
    <property type="molecule type" value="Genomic_DNA"/>
</dbReference>
<name>A0A6L5GFI6_9ACTN</name>
<feature type="region of interest" description="Disordered" evidence="1">
    <location>
        <begin position="9"/>
        <end position="64"/>
    </location>
</feature>
<protein>
    <submittedName>
        <fullName evidence="2">Uncharacterized protein</fullName>
    </submittedName>
</protein>
<proteinExistence type="predicted"/>